<evidence type="ECO:0000313" key="2">
    <source>
        <dbReference type="EMBL" id="RDJ26796.1"/>
    </source>
</evidence>
<proteinExistence type="predicted"/>
<comment type="caution">
    <text evidence="2">The sequence shown here is derived from an EMBL/GenBank/DDBJ whole genome shotgun (WGS) entry which is preliminary data.</text>
</comment>
<feature type="compositionally biased region" description="Low complexity" evidence="1">
    <location>
        <begin position="70"/>
        <end position="83"/>
    </location>
</feature>
<dbReference type="AlphaFoldDB" id="A0A370L967"/>
<evidence type="ECO:0000313" key="3">
    <source>
        <dbReference type="Proteomes" id="UP000255207"/>
    </source>
</evidence>
<feature type="region of interest" description="Disordered" evidence="1">
    <location>
        <begin position="63"/>
        <end position="83"/>
    </location>
</feature>
<keyword evidence="3" id="KW-1185">Reference proteome</keyword>
<organism evidence="2 3">
    <name type="scientific">Bosea caraganae</name>
    <dbReference type="NCBI Taxonomy" id="2763117"/>
    <lineage>
        <taxon>Bacteria</taxon>
        <taxon>Pseudomonadati</taxon>
        <taxon>Pseudomonadota</taxon>
        <taxon>Alphaproteobacteria</taxon>
        <taxon>Hyphomicrobiales</taxon>
        <taxon>Boseaceae</taxon>
        <taxon>Bosea</taxon>
    </lineage>
</organism>
<accession>A0A370L967</accession>
<name>A0A370L967_9HYPH</name>
<sequence>MMIAVDVDGMQPSQMLKPIYSLQELLPSPKRAAANPVTAADRMVAWAASMDLPAVCETEVLPRQRRRAPAKSAKPAKAVSSSR</sequence>
<dbReference type="RefSeq" id="WP_114828678.1">
    <property type="nucleotide sequence ID" value="NZ_QQTO01000001.1"/>
</dbReference>
<dbReference type="EMBL" id="QQTP01000003">
    <property type="protein sequence ID" value="RDJ26796.1"/>
    <property type="molecule type" value="Genomic_DNA"/>
</dbReference>
<evidence type="ECO:0000256" key="1">
    <source>
        <dbReference type="SAM" id="MobiDB-lite"/>
    </source>
</evidence>
<dbReference type="Proteomes" id="UP000255207">
    <property type="component" value="Unassembled WGS sequence"/>
</dbReference>
<reference evidence="3" key="1">
    <citation type="submission" date="2018-07" db="EMBL/GenBank/DDBJ databases">
        <authorList>
            <person name="Safronova V.I."/>
            <person name="Chirak E.R."/>
            <person name="Sazanova A.L."/>
        </authorList>
    </citation>
    <scope>NUCLEOTIDE SEQUENCE [LARGE SCALE GENOMIC DNA]</scope>
    <source>
        <strain evidence="3">RCAM04685</strain>
    </source>
</reference>
<gene>
    <name evidence="2" type="ORF">DWE98_08060</name>
</gene>
<protein>
    <submittedName>
        <fullName evidence="2">Uncharacterized protein</fullName>
    </submittedName>
</protein>